<dbReference type="EMBL" id="JBIMZQ010000048">
    <property type="protein sequence ID" value="KAL3659162.1"/>
    <property type="molecule type" value="Genomic_DNA"/>
</dbReference>
<name>A0ABD3EX88_9STRA</name>
<protein>
    <submittedName>
        <fullName evidence="1">Uncharacterized protein</fullName>
    </submittedName>
</protein>
<dbReference type="Proteomes" id="UP001632037">
    <property type="component" value="Unassembled WGS sequence"/>
</dbReference>
<proteinExistence type="predicted"/>
<evidence type="ECO:0000313" key="1">
    <source>
        <dbReference type="EMBL" id="KAL3659162.1"/>
    </source>
</evidence>
<gene>
    <name evidence="1" type="ORF">V7S43_015740</name>
</gene>
<dbReference type="AlphaFoldDB" id="A0ABD3EX88"/>
<evidence type="ECO:0000313" key="2">
    <source>
        <dbReference type="Proteomes" id="UP001632037"/>
    </source>
</evidence>
<accession>A0ABD3EX88</accession>
<sequence>MNWAVPVAVAKNVEEILRDLLMGNFHQHTKALRKLLSPESSGCISLVGCTSGSFRRSAVVKAMGVLDGQSASTLVEAICMDTPDGLGLTFRTFQVFLVIEACGVLSCPRVVAFPLLCLKMLSDLPSRETTS</sequence>
<comment type="caution">
    <text evidence="1">The sequence shown here is derived from an EMBL/GenBank/DDBJ whole genome shotgun (WGS) entry which is preliminary data.</text>
</comment>
<reference evidence="1 2" key="1">
    <citation type="submission" date="2024-09" db="EMBL/GenBank/DDBJ databases">
        <title>Genome sequencing and assembly of Phytophthora oleae, isolate VK10A, causative agent of rot of olive drupes.</title>
        <authorList>
            <person name="Conti Taguali S."/>
            <person name="Riolo M."/>
            <person name="La Spada F."/>
            <person name="Cacciola S.O."/>
            <person name="Dionisio G."/>
        </authorList>
    </citation>
    <scope>NUCLEOTIDE SEQUENCE [LARGE SCALE GENOMIC DNA]</scope>
    <source>
        <strain evidence="1 2">VK10A</strain>
    </source>
</reference>
<keyword evidence="2" id="KW-1185">Reference proteome</keyword>
<organism evidence="1 2">
    <name type="scientific">Phytophthora oleae</name>
    <dbReference type="NCBI Taxonomy" id="2107226"/>
    <lineage>
        <taxon>Eukaryota</taxon>
        <taxon>Sar</taxon>
        <taxon>Stramenopiles</taxon>
        <taxon>Oomycota</taxon>
        <taxon>Peronosporomycetes</taxon>
        <taxon>Peronosporales</taxon>
        <taxon>Peronosporaceae</taxon>
        <taxon>Phytophthora</taxon>
    </lineage>
</organism>